<organism evidence="1">
    <name type="scientific">uncultured Caudovirales phage</name>
    <dbReference type="NCBI Taxonomy" id="2100421"/>
    <lineage>
        <taxon>Viruses</taxon>
        <taxon>Duplodnaviria</taxon>
        <taxon>Heunggongvirae</taxon>
        <taxon>Uroviricota</taxon>
        <taxon>Caudoviricetes</taxon>
        <taxon>Peduoviridae</taxon>
        <taxon>Maltschvirus</taxon>
        <taxon>Maltschvirus maltsch</taxon>
    </lineage>
</organism>
<gene>
    <name evidence="1" type="ORF">UFOVP658_46</name>
</gene>
<protein>
    <submittedName>
        <fullName evidence="1">Uncharacterized protein</fullName>
    </submittedName>
</protein>
<evidence type="ECO:0000313" key="1">
    <source>
        <dbReference type="EMBL" id="CAB4156155.1"/>
    </source>
</evidence>
<dbReference type="EMBL" id="LR796639">
    <property type="protein sequence ID" value="CAB4156155.1"/>
    <property type="molecule type" value="Genomic_DNA"/>
</dbReference>
<name>A0A6J5NG18_9CAUD</name>
<sequence length="152" mass="17218">METTTNPIVSATRKQKDRKVEFIWQSPTIDIIVDNGCAPWGEQIELELSHNPKRKSYEATIRRLLWQPKDGWSVTMFTLFDRENYPSVCFHSEAVARYGDKSFAKFEADTLSLLADLDMTTDTTLVRLLTKASAYDDIQGIGACRVFGGDGF</sequence>
<reference evidence="1" key="1">
    <citation type="submission" date="2020-04" db="EMBL/GenBank/DDBJ databases">
        <authorList>
            <person name="Chiriac C."/>
            <person name="Salcher M."/>
            <person name="Ghai R."/>
            <person name="Kavagutti S V."/>
        </authorList>
    </citation>
    <scope>NUCLEOTIDE SEQUENCE</scope>
</reference>
<accession>A0A6J5NG18</accession>
<proteinExistence type="predicted"/>